<sequence>MAAHWILHLALLLLSMSSQQVLAARQQDRHTISVQSLLSSSICSSASAVPVSRHGAAGSTLQIVHRACLQTGDHETVPDHHYTTAILHRDRHRFLSIHRRLTRAETKATTIPARLGLAFQSLEYVVTIGIGTPPRNFTVLFDTGSDLTWVQCLPCPDTSCYHQEEPLLDPSKSSTYVNISCSAPECHIGGAQQTSCGRTSCQYSVKYGDKSETRGSLAEETFTLSPLAPPATGIVFGCSHEYISGFNDTDMGVAGLLGLGRGDSSILSQTRQGNSGSGSVFSYCLPPRGSSTGYLTIGAAAPPQSKLSFTPLITTISQLSSAYVVSLAGISVNGAAVPIPASAFSLGAIIDSGTVATHMPAAAYYPLRDEFRRHMGGYKMLPEGSLELLDTCYDVTGQDVVTAPRVALEFGGGARIDVDASGILFVFPVADDSGPSLTLACLAFVPTNSPGLVIVGNMQQRAYNVVFDVDGGRIGFGPNGCS</sequence>
<evidence type="ECO:0000313" key="6">
    <source>
        <dbReference type="EMBL" id="CAD6339490.1"/>
    </source>
</evidence>
<proteinExistence type="inferred from homology"/>
<organism evidence="6 7">
    <name type="scientific">Miscanthus lutarioriparius</name>
    <dbReference type="NCBI Taxonomy" id="422564"/>
    <lineage>
        <taxon>Eukaryota</taxon>
        <taxon>Viridiplantae</taxon>
        <taxon>Streptophyta</taxon>
        <taxon>Embryophyta</taxon>
        <taxon>Tracheophyta</taxon>
        <taxon>Spermatophyta</taxon>
        <taxon>Magnoliopsida</taxon>
        <taxon>Liliopsida</taxon>
        <taxon>Poales</taxon>
        <taxon>Poaceae</taxon>
        <taxon>PACMAD clade</taxon>
        <taxon>Panicoideae</taxon>
        <taxon>Andropogonodae</taxon>
        <taxon>Andropogoneae</taxon>
        <taxon>Saccharinae</taxon>
        <taxon>Miscanthus</taxon>
    </lineage>
</organism>
<keyword evidence="7" id="KW-1185">Reference proteome</keyword>
<dbReference type="GO" id="GO:0004190">
    <property type="term" value="F:aspartic-type endopeptidase activity"/>
    <property type="evidence" value="ECO:0007669"/>
    <property type="project" value="UniProtKB-KW"/>
</dbReference>
<feature type="domain" description="Peptidase A1" evidence="5">
    <location>
        <begin position="124"/>
        <end position="477"/>
    </location>
</feature>
<feature type="active site" evidence="2">
    <location>
        <position position="142"/>
    </location>
</feature>
<dbReference type="InterPro" id="IPR021109">
    <property type="entry name" value="Peptidase_aspartic_dom_sf"/>
</dbReference>
<dbReference type="OrthoDB" id="2747330at2759"/>
<dbReference type="FunFam" id="2.40.70.10:FF:000049">
    <property type="entry name" value="Aspartyl protease AED1"/>
    <property type="match status" value="1"/>
</dbReference>
<dbReference type="FunFam" id="2.40.70.10:FF:000031">
    <property type="entry name" value="Aspartyl protease AED1"/>
    <property type="match status" value="1"/>
</dbReference>
<evidence type="ECO:0000256" key="1">
    <source>
        <dbReference type="ARBA" id="ARBA00007447"/>
    </source>
</evidence>
<evidence type="ECO:0000256" key="3">
    <source>
        <dbReference type="RuleBase" id="RU000454"/>
    </source>
</evidence>
<dbReference type="PANTHER" id="PTHR13683">
    <property type="entry name" value="ASPARTYL PROTEASES"/>
    <property type="match status" value="1"/>
</dbReference>
<keyword evidence="3" id="KW-0064">Aspartyl protease</keyword>
<keyword evidence="4" id="KW-0732">Signal</keyword>
<keyword evidence="3" id="KW-0378">Hydrolase</keyword>
<dbReference type="InterPro" id="IPR032799">
    <property type="entry name" value="TAXi_C"/>
</dbReference>
<dbReference type="PROSITE" id="PS51767">
    <property type="entry name" value="PEPTIDASE_A1"/>
    <property type="match status" value="1"/>
</dbReference>
<dbReference type="InterPro" id="IPR001969">
    <property type="entry name" value="Aspartic_peptidase_AS"/>
</dbReference>
<dbReference type="Proteomes" id="UP000604825">
    <property type="component" value="Unassembled WGS sequence"/>
</dbReference>
<dbReference type="InterPro" id="IPR033121">
    <property type="entry name" value="PEPTIDASE_A1"/>
</dbReference>
<comment type="caution">
    <text evidence="6">The sequence shown here is derived from an EMBL/GenBank/DDBJ whole genome shotgun (WGS) entry which is preliminary data.</text>
</comment>
<keyword evidence="3" id="KW-0645">Protease</keyword>
<name>A0A811SFN2_9POAL</name>
<evidence type="ECO:0000256" key="4">
    <source>
        <dbReference type="SAM" id="SignalP"/>
    </source>
</evidence>
<protein>
    <recommendedName>
        <fullName evidence="5">Peptidase A1 domain-containing protein</fullName>
    </recommendedName>
</protein>
<dbReference type="SUPFAM" id="SSF50630">
    <property type="entry name" value="Acid proteases"/>
    <property type="match status" value="1"/>
</dbReference>
<dbReference type="PRINTS" id="PR00792">
    <property type="entry name" value="PEPSIN"/>
</dbReference>
<evidence type="ECO:0000259" key="5">
    <source>
        <dbReference type="PROSITE" id="PS51767"/>
    </source>
</evidence>
<dbReference type="InterPro" id="IPR032861">
    <property type="entry name" value="TAXi_N"/>
</dbReference>
<dbReference type="PROSITE" id="PS00141">
    <property type="entry name" value="ASP_PROTEASE"/>
    <property type="match status" value="1"/>
</dbReference>
<gene>
    <name evidence="6" type="ORF">NCGR_LOCUS63588</name>
</gene>
<reference evidence="6" key="1">
    <citation type="submission" date="2020-10" db="EMBL/GenBank/DDBJ databases">
        <authorList>
            <person name="Han B."/>
            <person name="Lu T."/>
            <person name="Zhao Q."/>
            <person name="Huang X."/>
            <person name="Zhao Y."/>
        </authorList>
    </citation>
    <scope>NUCLEOTIDE SEQUENCE</scope>
</reference>
<dbReference type="AlphaFoldDB" id="A0A811SFN2"/>
<dbReference type="EMBL" id="CAJGYO010000019">
    <property type="protein sequence ID" value="CAD6339490.1"/>
    <property type="molecule type" value="Genomic_DNA"/>
</dbReference>
<dbReference type="Gene3D" id="2.40.70.10">
    <property type="entry name" value="Acid Proteases"/>
    <property type="match status" value="2"/>
</dbReference>
<dbReference type="PANTHER" id="PTHR13683:SF885">
    <property type="entry name" value="ASPARTYL PROTEASE AED1"/>
    <property type="match status" value="1"/>
</dbReference>
<dbReference type="InterPro" id="IPR001461">
    <property type="entry name" value="Aspartic_peptidase_A1"/>
</dbReference>
<accession>A0A811SFN2</accession>
<dbReference type="GO" id="GO:0006508">
    <property type="term" value="P:proteolysis"/>
    <property type="evidence" value="ECO:0007669"/>
    <property type="project" value="UniProtKB-KW"/>
</dbReference>
<feature type="chain" id="PRO_5032518847" description="Peptidase A1 domain-containing protein" evidence="4">
    <location>
        <begin position="24"/>
        <end position="482"/>
    </location>
</feature>
<dbReference type="Pfam" id="PF14541">
    <property type="entry name" value="TAXi_C"/>
    <property type="match status" value="1"/>
</dbReference>
<feature type="signal peptide" evidence="4">
    <location>
        <begin position="1"/>
        <end position="23"/>
    </location>
</feature>
<dbReference type="Pfam" id="PF14543">
    <property type="entry name" value="TAXi_N"/>
    <property type="match status" value="1"/>
</dbReference>
<feature type="active site" evidence="2">
    <location>
        <position position="351"/>
    </location>
</feature>
<evidence type="ECO:0000313" key="7">
    <source>
        <dbReference type="Proteomes" id="UP000604825"/>
    </source>
</evidence>
<evidence type="ECO:0000256" key="2">
    <source>
        <dbReference type="PIRSR" id="PIRSR601461-1"/>
    </source>
</evidence>
<comment type="similarity">
    <text evidence="1 3">Belongs to the peptidase A1 family.</text>
</comment>